<dbReference type="RefSeq" id="WP_286662094.1">
    <property type="nucleotide sequence ID" value="NZ_JASZYV010000005.1"/>
</dbReference>
<evidence type="ECO:0000259" key="3">
    <source>
        <dbReference type="Pfam" id="PF07987"/>
    </source>
</evidence>
<gene>
    <name evidence="4" type="ORF">QTH91_21000</name>
</gene>
<feature type="signal peptide" evidence="2">
    <location>
        <begin position="1"/>
        <end position="30"/>
    </location>
</feature>
<dbReference type="Gene3D" id="2.60.40.1890">
    <property type="entry name" value="PCu(A)C copper chaperone"/>
    <property type="match status" value="1"/>
</dbReference>
<dbReference type="InterPro" id="IPR038507">
    <property type="entry name" value="YcnI-like_sf"/>
</dbReference>
<dbReference type="PANTHER" id="PTHR36302:SF1">
    <property type="entry name" value="COPPER CHAPERONE PCU(A)C"/>
    <property type="match status" value="1"/>
</dbReference>
<reference evidence="4" key="1">
    <citation type="submission" date="2023-06" db="EMBL/GenBank/DDBJ databases">
        <authorList>
            <person name="Jiang Y."/>
            <person name="Liu Q."/>
        </authorList>
    </citation>
    <scope>NUCLEOTIDE SEQUENCE</scope>
    <source>
        <strain evidence="4">CGMCC 1.12089</strain>
    </source>
</reference>
<evidence type="ECO:0000256" key="1">
    <source>
        <dbReference type="SAM" id="MobiDB-lite"/>
    </source>
</evidence>
<dbReference type="Pfam" id="PF04314">
    <property type="entry name" value="PCuAC"/>
    <property type="match status" value="1"/>
</dbReference>
<feature type="compositionally biased region" description="Low complexity" evidence="1">
    <location>
        <begin position="291"/>
        <end position="301"/>
    </location>
</feature>
<evidence type="ECO:0000313" key="5">
    <source>
        <dbReference type="Proteomes" id="UP001174908"/>
    </source>
</evidence>
<dbReference type="InterPro" id="IPR012533">
    <property type="entry name" value="YcnI-copper_dom"/>
</dbReference>
<dbReference type="CDD" id="cd08545">
    <property type="entry name" value="YcnI_like"/>
    <property type="match status" value="1"/>
</dbReference>
<feature type="region of interest" description="Disordered" evidence="1">
    <location>
        <begin position="291"/>
        <end position="317"/>
    </location>
</feature>
<accession>A0ABT7NGC5</accession>
<dbReference type="EMBL" id="JASZYV010000005">
    <property type="protein sequence ID" value="MDM0046983.1"/>
    <property type="molecule type" value="Genomic_DNA"/>
</dbReference>
<dbReference type="SUPFAM" id="SSF110087">
    <property type="entry name" value="DR1885-like metal-binding protein"/>
    <property type="match status" value="1"/>
</dbReference>
<evidence type="ECO:0000313" key="4">
    <source>
        <dbReference type="EMBL" id="MDM0046983.1"/>
    </source>
</evidence>
<dbReference type="PANTHER" id="PTHR36302">
    <property type="entry name" value="BLR7088 PROTEIN"/>
    <property type="match status" value="1"/>
</dbReference>
<comment type="caution">
    <text evidence="4">The sequence shown here is derived from an EMBL/GenBank/DDBJ whole genome shotgun (WGS) entry which is preliminary data.</text>
</comment>
<protein>
    <submittedName>
        <fullName evidence="4">Copper chaperone PCu(A)C</fullName>
    </submittedName>
</protein>
<keyword evidence="5" id="KW-1185">Reference proteome</keyword>
<organism evidence="4 5">
    <name type="scientific">Variovorax dokdonensis</name>
    <dbReference type="NCBI Taxonomy" id="344883"/>
    <lineage>
        <taxon>Bacteria</taxon>
        <taxon>Pseudomonadati</taxon>
        <taxon>Pseudomonadota</taxon>
        <taxon>Betaproteobacteria</taxon>
        <taxon>Burkholderiales</taxon>
        <taxon>Comamonadaceae</taxon>
        <taxon>Variovorax</taxon>
    </lineage>
</organism>
<dbReference type="Proteomes" id="UP001174908">
    <property type="component" value="Unassembled WGS sequence"/>
</dbReference>
<name>A0ABT7NGC5_9BURK</name>
<feature type="chain" id="PRO_5046981296" evidence="2">
    <location>
        <begin position="31"/>
        <end position="317"/>
    </location>
</feature>
<proteinExistence type="predicted"/>
<keyword evidence="2" id="KW-0732">Signal</keyword>
<feature type="domain" description="YncI copper-binding" evidence="3">
    <location>
        <begin position="31"/>
        <end position="88"/>
    </location>
</feature>
<evidence type="ECO:0000256" key="2">
    <source>
        <dbReference type="SAM" id="SignalP"/>
    </source>
</evidence>
<dbReference type="InterPro" id="IPR007410">
    <property type="entry name" value="LpqE-like"/>
</dbReference>
<dbReference type="InterPro" id="IPR058248">
    <property type="entry name" value="Lxx211020-like"/>
</dbReference>
<dbReference type="Gene3D" id="2.60.40.2230">
    <property type="entry name" value="Uncharacterised protein YcnI-like PF07987, DUF1775"/>
    <property type="match status" value="1"/>
</dbReference>
<dbReference type="Pfam" id="PF07987">
    <property type="entry name" value="DUF1775"/>
    <property type="match status" value="1"/>
</dbReference>
<sequence>MNKHSPFLVPVARSLGAATVLVCAAAGASAHVTLARQTASAGSDFDAAFRVGHACKGAAATTGVTVRVPEGFTVLAPQPRAGWSVNTNGNEVSWKADSADKAVPSSEKTQFVLRGRVGAKPGTLWFKVLQTCDAGSANWAMVPASDADKPEFPAARLDVVTGAVAPVEVSGAWVRRAVPGQSGTGAFMTLKSDSTLRLVGASTPLAGVAEVHEMKMEGDTMKMRQLDKGLELPAGQSVELKPGGYHLMLMDLKQEIAAGSSVPLQLKFEDAQGKSSVLSLHLTAALAPAGQAHAHGDQAGAMSGMADDKAHQHPHKH</sequence>
<dbReference type="InterPro" id="IPR036182">
    <property type="entry name" value="PCuAC_sf"/>
</dbReference>